<evidence type="ECO:0008006" key="4">
    <source>
        <dbReference type="Google" id="ProtNLM"/>
    </source>
</evidence>
<evidence type="ECO:0000313" key="3">
    <source>
        <dbReference type="Proteomes" id="UP000658127"/>
    </source>
</evidence>
<evidence type="ECO:0000313" key="2">
    <source>
        <dbReference type="EMBL" id="GGN68420.1"/>
    </source>
</evidence>
<accession>A0ABQ2K5Z8</accession>
<dbReference type="RefSeq" id="WP_189023414.1">
    <property type="nucleotide sequence ID" value="NZ_BMNE01000001.1"/>
</dbReference>
<dbReference type="Proteomes" id="UP000658127">
    <property type="component" value="Unassembled WGS sequence"/>
</dbReference>
<evidence type="ECO:0000256" key="1">
    <source>
        <dbReference type="SAM" id="SignalP"/>
    </source>
</evidence>
<sequence length="133" mass="13885">MRSTMSRRGRTAGVLLVLTATSLGLSGCGGDSGYETVGPAPTEPTISQASVDELCGILDGQKGTWKALGPPVARVAFTGAMKLWTVQDPAANAAISWNRHIVDTVTTRTCPEVRTATLKVLDQPDLKTAIGGF</sequence>
<gene>
    <name evidence="2" type="ORF">GCM10011610_05570</name>
</gene>
<organism evidence="2 3">
    <name type="scientific">Nocardia rhizosphaerihabitans</name>
    <dbReference type="NCBI Taxonomy" id="1691570"/>
    <lineage>
        <taxon>Bacteria</taxon>
        <taxon>Bacillati</taxon>
        <taxon>Actinomycetota</taxon>
        <taxon>Actinomycetes</taxon>
        <taxon>Mycobacteriales</taxon>
        <taxon>Nocardiaceae</taxon>
        <taxon>Nocardia</taxon>
    </lineage>
</organism>
<dbReference type="PROSITE" id="PS51257">
    <property type="entry name" value="PROKAR_LIPOPROTEIN"/>
    <property type="match status" value="1"/>
</dbReference>
<name>A0ABQ2K5Z8_9NOCA</name>
<keyword evidence="1" id="KW-0732">Signal</keyword>
<protein>
    <recommendedName>
        <fullName evidence="4">Lipoprotein</fullName>
    </recommendedName>
</protein>
<proteinExistence type="predicted"/>
<keyword evidence="3" id="KW-1185">Reference proteome</keyword>
<comment type="caution">
    <text evidence="2">The sequence shown here is derived from an EMBL/GenBank/DDBJ whole genome shotgun (WGS) entry which is preliminary data.</text>
</comment>
<dbReference type="EMBL" id="BMNE01000001">
    <property type="protein sequence ID" value="GGN68420.1"/>
    <property type="molecule type" value="Genomic_DNA"/>
</dbReference>
<reference evidence="3" key="1">
    <citation type="journal article" date="2019" name="Int. J. Syst. Evol. Microbiol.">
        <title>The Global Catalogue of Microorganisms (GCM) 10K type strain sequencing project: providing services to taxonomists for standard genome sequencing and annotation.</title>
        <authorList>
            <consortium name="The Broad Institute Genomics Platform"/>
            <consortium name="The Broad Institute Genome Sequencing Center for Infectious Disease"/>
            <person name="Wu L."/>
            <person name="Ma J."/>
        </authorList>
    </citation>
    <scope>NUCLEOTIDE SEQUENCE [LARGE SCALE GENOMIC DNA]</scope>
    <source>
        <strain evidence="3">CGMCC 4.7329</strain>
    </source>
</reference>
<feature type="signal peptide" evidence="1">
    <location>
        <begin position="1"/>
        <end position="26"/>
    </location>
</feature>
<feature type="chain" id="PRO_5047481262" description="Lipoprotein" evidence="1">
    <location>
        <begin position="27"/>
        <end position="133"/>
    </location>
</feature>